<dbReference type="InterPro" id="IPR051214">
    <property type="entry name" value="GH32_Enzymes"/>
</dbReference>
<comment type="subcellular location">
    <subcellularLocation>
        <location evidence="5">Cytoplasm</location>
    </subcellularLocation>
</comment>
<dbReference type="InterPro" id="IPR013320">
    <property type="entry name" value="ConA-like_dom_sf"/>
</dbReference>
<dbReference type="Proteomes" id="UP000243463">
    <property type="component" value="Unassembled WGS sequence"/>
</dbReference>
<dbReference type="InterPro" id="IPR018053">
    <property type="entry name" value="Glyco_hydro_32_AS"/>
</dbReference>
<evidence type="ECO:0000256" key="3">
    <source>
        <dbReference type="ARBA" id="ARBA00023295"/>
    </source>
</evidence>
<dbReference type="AlphaFoldDB" id="A0A217EHZ8"/>
<keyword evidence="5" id="KW-0963">Cytoplasm</keyword>
<reference evidence="9" key="1">
    <citation type="submission" date="2017-06" db="EMBL/GenBank/DDBJ databases">
        <authorList>
            <person name="Varghese N."/>
            <person name="Submissions S."/>
        </authorList>
    </citation>
    <scope>NUCLEOTIDE SEQUENCE [LARGE SCALE GENOMIC DNA]</scope>
    <source>
        <strain evidence="9">ANC 5114</strain>
    </source>
</reference>
<dbReference type="GO" id="GO:0005985">
    <property type="term" value="P:sucrose metabolic process"/>
    <property type="evidence" value="ECO:0007669"/>
    <property type="project" value="UniProtKB-UniPathway"/>
</dbReference>
<feature type="domain" description="Glycosyl hydrolase family 32 N-terminal" evidence="6">
    <location>
        <begin position="31"/>
        <end position="339"/>
    </location>
</feature>
<dbReference type="Gene3D" id="2.115.10.20">
    <property type="entry name" value="Glycosyl hydrolase domain, family 43"/>
    <property type="match status" value="1"/>
</dbReference>
<dbReference type="SMART" id="SM00640">
    <property type="entry name" value="Glyco_32"/>
    <property type="match status" value="1"/>
</dbReference>
<dbReference type="RefSeq" id="WP_088823862.1">
    <property type="nucleotide sequence ID" value="NZ_FZLN01000003.1"/>
</dbReference>
<evidence type="ECO:0000256" key="1">
    <source>
        <dbReference type="ARBA" id="ARBA00009902"/>
    </source>
</evidence>
<dbReference type="EMBL" id="FZLN01000003">
    <property type="protein sequence ID" value="SNQ29816.1"/>
    <property type="molecule type" value="Genomic_DNA"/>
</dbReference>
<dbReference type="PANTHER" id="PTHR43101:SF1">
    <property type="entry name" value="BETA-FRUCTOSIDASE"/>
    <property type="match status" value="1"/>
</dbReference>
<dbReference type="GO" id="GO:0004564">
    <property type="term" value="F:beta-fructofuranosidase activity"/>
    <property type="evidence" value="ECO:0007669"/>
    <property type="project" value="UniProtKB-EC"/>
</dbReference>
<dbReference type="PANTHER" id="PTHR43101">
    <property type="entry name" value="BETA-FRUCTOSIDASE"/>
    <property type="match status" value="1"/>
</dbReference>
<accession>A0A217EHZ8</accession>
<comment type="catalytic activity">
    <reaction evidence="4">
        <text>Hydrolysis of terminal non-reducing beta-D-fructofuranoside residues in beta-D-fructofuranosides.</text>
        <dbReference type="EC" id="3.2.1.26"/>
    </reaction>
</comment>
<evidence type="ECO:0000313" key="8">
    <source>
        <dbReference type="EMBL" id="SNQ29816.1"/>
    </source>
</evidence>
<sequence>MKELPLLRKTLHAVIKNYKHHPDDQYRPVWHLSPIVGLLNDPNGFIQFQGQYHLFYQWNPLAADHSNKFWGHWTSSDLVNWSNESVALLPSEDFDQDGCFSGSAVDDQGQLVLVYTGNVMLGDGKDLEHRTAWQCIARQQSDGTFEKKAVIGQLDGYTGHIRDPKVWKHNDLWYMVLAAQAPKKQGKVLLFKSTDLEAWTLVGEIAGSELNDMGLFGYMWECPDLFHLDGHDVLISCPQGIEPEGRRYLNLHQAGYLLGTLDYETGHYPHSKFFQLDYGHEFYAPQTTLAEDGRRLIVGWMGVPDQDEFSQPTLKHGWIHIMTAPRELSIKQGQIYQSPVKELEALRVNHQHVKGIANSLPTFDSSSAEIIIHSQDDYEVTISNTLWIQRSAEGITLKRQSLSLDETEVRYWDGDVEKLQILIDRSSVEIFINDGLGVMTSRYFPKHELLLELSGDAVLDVNYWELKAASLI</sequence>
<dbReference type="UniPathway" id="UPA00238"/>
<dbReference type="InterPro" id="IPR013148">
    <property type="entry name" value="Glyco_hydro_32_N"/>
</dbReference>
<keyword evidence="2 4" id="KW-0378">Hydrolase</keyword>
<dbReference type="Gene3D" id="2.60.120.560">
    <property type="entry name" value="Exo-inulinase, domain 1"/>
    <property type="match status" value="1"/>
</dbReference>
<evidence type="ECO:0000259" key="7">
    <source>
        <dbReference type="Pfam" id="PF08244"/>
    </source>
</evidence>
<keyword evidence="3 4" id="KW-0326">Glycosidase</keyword>
<comment type="function">
    <text evidence="5">Enables the bacterium to metabolize sucrose as a sole carbon source.</text>
</comment>
<keyword evidence="5" id="KW-0119">Carbohydrate metabolism</keyword>
<dbReference type="InterPro" id="IPR013189">
    <property type="entry name" value="Glyco_hydro_32_C"/>
</dbReference>
<dbReference type="InterPro" id="IPR006232">
    <property type="entry name" value="Suc6P_hydrolase"/>
</dbReference>
<dbReference type="GO" id="GO:0005737">
    <property type="term" value="C:cytoplasm"/>
    <property type="evidence" value="ECO:0007669"/>
    <property type="project" value="UniProtKB-SubCell"/>
</dbReference>
<dbReference type="InterPro" id="IPR001362">
    <property type="entry name" value="Glyco_hydro_32"/>
</dbReference>
<dbReference type="CDD" id="cd18623">
    <property type="entry name" value="GH32_ScrB-like"/>
    <property type="match status" value="1"/>
</dbReference>
<dbReference type="OrthoDB" id="9801455at2"/>
<keyword evidence="9" id="KW-1185">Reference proteome</keyword>
<evidence type="ECO:0000256" key="4">
    <source>
        <dbReference type="RuleBase" id="RU362110"/>
    </source>
</evidence>
<dbReference type="InterPro" id="IPR023296">
    <property type="entry name" value="Glyco_hydro_beta-prop_sf"/>
</dbReference>
<evidence type="ECO:0000256" key="5">
    <source>
        <dbReference type="RuleBase" id="RU365015"/>
    </source>
</evidence>
<comment type="pathway">
    <text evidence="5">Glycan biosynthesis; sucrose metabolism.</text>
</comment>
<dbReference type="Pfam" id="PF00251">
    <property type="entry name" value="Glyco_hydro_32N"/>
    <property type="match status" value="1"/>
</dbReference>
<feature type="domain" description="Glycosyl hydrolase family 32 C-terminal" evidence="7">
    <location>
        <begin position="383"/>
        <end position="448"/>
    </location>
</feature>
<dbReference type="EC" id="3.2.1.26" evidence="4"/>
<dbReference type="Pfam" id="PF08244">
    <property type="entry name" value="Glyco_hydro_32C"/>
    <property type="match status" value="1"/>
</dbReference>
<organism evidence="8 9">
    <name type="scientific">Acinetobacter apis</name>
    <dbReference type="NCBI Taxonomy" id="1229165"/>
    <lineage>
        <taxon>Bacteria</taxon>
        <taxon>Pseudomonadati</taxon>
        <taxon>Pseudomonadota</taxon>
        <taxon>Gammaproteobacteria</taxon>
        <taxon>Moraxellales</taxon>
        <taxon>Moraxellaceae</taxon>
        <taxon>Acinetobacter</taxon>
    </lineage>
</organism>
<evidence type="ECO:0000259" key="6">
    <source>
        <dbReference type="Pfam" id="PF00251"/>
    </source>
</evidence>
<dbReference type="SUPFAM" id="SSF49899">
    <property type="entry name" value="Concanavalin A-like lectins/glucanases"/>
    <property type="match status" value="1"/>
</dbReference>
<protein>
    <recommendedName>
        <fullName evidence="4">Sucrose-6-phosphate hydrolase</fullName>
        <ecNumber evidence="4">3.2.1.26</ecNumber>
    </recommendedName>
    <alternativeName>
        <fullName evidence="5">Invertase</fullName>
    </alternativeName>
</protein>
<dbReference type="PROSITE" id="PS00609">
    <property type="entry name" value="GLYCOSYL_HYDROL_F32"/>
    <property type="match status" value="1"/>
</dbReference>
<comment type="similarity">
    <text evidence="1 4">Belongs to the glycosyl hydrolase 32 family.</text>
</comment>
<dbReference type="SUPFAM" id="SSF75005">
    <property type="entry name" value="Arabinanase/levansucrase/invertase"/>
    <property type="match status" value="1"/>
</dbReference>
<evidence type="ECO:0000313" key="9">
    <source>
        <dbReference type="Proteomes" id="UP000243463"/>
    </source>
</evidence>
<evidence type="ECO:0000256" key="2">
    <source>
        <dbReference type="ARBA" id="ARBA00022801"/>
    </source>
</evidence>
<gene>
    <name evidence="8" type="ORF">SAMN05444584_1787</name>
</gene>
<dbReference type="NCBIfam" id="TIGR01322">
    <property type="entry name" value="scrB_fam"/>
    <property type="match status" value="1"/>
</dbReference>
<name>A0A217EHZ8_9GAMM</name>
<proteinExistence type="inferred from homology"/>